<evidence type="ECO:0000313" key="6">
    <source>
        <dbReference type="Proteomes" id="UP001565471"/>
    </source>
</evidence>
<dbReference type="Gene3D" id="1.10.10.60">
    <property type="entry name" value="Homeodomain-like"/>
    <property type="match status" value="1"/>
</dbReference>
<accession>A0ABV4FEE4</accession>
<name>A0ABV4FEE4_BRAEL</name>
<reference evidence="5 6" key="1">
    <citation type="submission" date="2024-07" db="EMBL/GenBank/DDBJ databases">
        <title>Genomic Encyclopedia of Type Strains, Phase V (KMG-V): Genome sequencing to study the core and pangenomes of soil and plant-associated prokaryotes.</title>
        <authorList>
            <person name="Whitman W."/>
        </authorList>
    </citation>
    <scope>NUCLEOTIDE SEQUENCE [LARGE SCALE GENOMIC DNA]</scope>
    <source>
        <strain evidence="5 6">USDA 415</strain>
    </source>
</reference>
<dbReference type="Gene3D" id="3.10.28.20">
    <property type="entry name" value="Acetamidase/Formamidase-like domains"/>
    <property type="match status" value="1"/>
</dbReference>
<keyword evidence="2" id="KW-0238">DNA-binding</keyword>
<dbReference type="PRINTS" id="PR00032">
    <property type="entry name" value="HTHARAC"/>
</dbReference>
<sequence length="796" mass="87098">MVATTYRVSVDAIPRQNRREVWREALAGLQLDCELPEAGQFQFGELTAKRSTSGGQLALLRSTEQQIVCSGHAASPGMPARVAIIFHGYGRGSITSGQRSCEFADNDVSVCDLQSPWRMTLREDFEILLLELPRERLLGRLGHNRLRLPAVLGATIAAASVRPVMRTLGGNFAILDKADLATAEVAVTELVAGALLGETRLDAEAMTQVQAGHLRRVDAAIEAQLGNAGLTIADIARQEGLSQRYLQRLFERQNTTFSAYVRERRLERCCNDLIDPNYADQRIAEISYRWGFTDQAHFSRMFSATYGTSPRDFRKAVPRDVEGERTRGRPRLARGTATVLRLAPNLASSLASSPVARETVAPLEPVVPVEPPAAVPEGRGASHHHLKVSRETAHWGYLSRAIPPVMSVQSGAVVTIETLTQHAFDDYERMIKGDPGAESVFRWTAEGKSVERRGAGPMDGSIFGRGAGEGFGVHICTGPIYVCGAEPGDVLEVQILDIWPRPSANPAYAGKSFGSNAAAWWGFQYNDLIDPPAKRETITIFETDAEAEWARAVYSYRWTPQTDPFGVRHETMDYPGVPVDHATVEKRSGVLAGVRIPARLHFGFMAVAPRESDIIDSIPPGYFGGNVDNWRATKGTTLYLPVAVPGALFSIGDPHFAQGDGEVNGTALELSLTGQFRFILHKSGKATKPHVEGLAHPLLETPEEWILHGFSYGNYLRELGRNAQSEIYQRSSVDLALRNAFRATRKFLMECYRLSEDEALALISLGVDFGVTQVADGNWGVHAIVRKSMLLGASGA</sequence>
<dbReference type="Gene3D" id="2.60.120.580">
    <property type="entry name" value="Acetamidase/Formamidase-like domains"/>
    <property type="match status" value="2"/>
</dbReference>
<dbReference type="RefSeq" id="WP_018269202.1">
    <property type="nucleotide sequence ID" value="NZ_BJNL01000100.1"/>
</dbReference>
<dbReference type="SUPFAM" id="SSF46689">
    <property type="entry name" value="Homeodomain-like"/>
    <property type="match status" value="1"/>
</dbReference>
<feature type="domain" description="HTH araC/xylS-type" evidence="4">
    <location>
        <begin position="215"/>
        <end position="316"/>
    </location>
</feature>
<dbReference type="SMART" id="SM00342">
    <property type="entry name" value="HTH_ARAC"/>
    <property type="match status" value="1"/>
</dbReference>
<dbReference type="PANTHER" id="PTHR31891">
    <property type="entry name" value="FORMAMIDASE C869.04-RELATED"/>
    <property type="match status" value="1"/>
</dbReference>
<dbReference type="Pfam" id="PF14525">
    <property type="entry name" value="AraC_binding_2"/>
    <property type="match status" value="1"/>
</dbReference>
<keyword evidence="1" id="KW-0805">Transcription regulation</keyword>
<gene>
    <name evidence="5" type="ORF">ABIF29_008653</name>
</gene>
<evidence type="ECO:0000256" key="2">
    <source>
        <dbReference type="ARBA" id="ARBA00023125"/>
    </source>
</evidence>
<dbReference type="InterPro" id="IPR004304">
    <property type="entry name" value="FmdA_AmdA"/>
</dbReference>
<dbReference type="InterPro" id="IPR009057">
    <property type="entry name" value="Homeodomain-like_sf"/>
</dbReference>
<dbReference type="Proteomes" id="UP001565471">
    <property type="component" value="Unassembled WGS sequence"/>
</dbReference>
<dbReference type="Pfam" id="PF03069">
    <property type="entry name" value="FmdA_AmdA"/>
    <property type="match status" value="2"/>
</dbReference>
<proteinExistence type="predicted"/>
<protein>
    <submittedName>
        <fullName evidence="5">Acetamidase/formamidase/AraC-like DNA-binding protein</fullName>
    </submittedName>
</protein>
<dbReference type="SUPFAM" id="SSF141130">
    <property type="entry name" value="Acetamidase/Formamidase-like"/>
    <property type="match status" value="1"/>
</dbReference>
<evidence type="ECO:0000259" key="4">
    <source>
        <dbReference type="PROSITE" id="PS01124"/>
    </source>
</evidence>
<organism evidence="5 6">
    <name type="scientific">Bradyrhizobium elkanii</name>
    <dbReference type="NCBI Taxonomy" id="29448"/>
    <lineage>
        <taxon>Bacteria</taxon>
        <taxon>Pseudomonadati</taxon>
        <taxon>Pseudomonadota</taxon>
        <taxon>Alphaproteobacteria</taxon>
        <taxon>Hyphomicrobiales</taxon>
        <taxon>Nitrobacteraceae</taxon>
        <taxon>Bradyrhizobium</taxon>
    </lineage>
</organism>
<comment type="caution">
    <text evidence="5">The sequence shown here is derived from an EMBL/GenBank/DDBJ whole genome shotgun (WGS) entry which is preliminary data.</text>
</comment>
<dbReference type="InterPro" id="IPR020449">
    <property type="entry name" value="Tscrpt_reg_AraC-type_HTH"/>
</dbReference>
<evidence type="ECO:0000313" key="5">
    <source>
        <dbReference type="EMBL" id="MEY9321854.1"/>
    </source>
</evidence>
<dbReference type="PANTHER" id="PTHR31891:SF1">
    <property type="entry name" value="FORMAMIDASE C869.04-RELATED"/>
    <property type="match status" value="1"/>
</dbReference>
<dbReference type="Pfam" id="PF12833">
    <property type="entry name" value="HTH_18"/>
    <property type="match status" value="1"/>
</dbReference>
<dbReference type="GeneID" id="92950389"/>
<dbReference type="InterPro" id="IPR035418">
    <property type="entry name" value="AraC-bd_2"/>
</dbReference>
<evidence type="ECO:0000256" key="1">
    <source>
        <dbReference type="ARBA" id="ARBA00023015"/>
    </source>
</evidence>
<dbReference type="PROSITE" id="PS01124">
    <property type="entry name" value="HTH_ARAC_FAMILY_2"/>
    <property type="match status" value="1"/>
</dbReference>
<keyword evidence="6" id="KW-1185">Reference proteome</keyword>
<keyword evidence="3" id="KW-0804">Transcription</keyword>
<evidence type="ECO:0000256" key="3">
    <source>
        <dbReference type="ARBA" id="ARBA00023163"/>
    </source>
</evidence>
<dbReference type="EMBL" id="JBGBZA010000002">
    <property type="protein sequence ID" value="MEY9321854.1"/>
    <property type="molecule type" value="Genomic_DNA"/>
</dbReference>
<dbReference type="InterPro" id="IPR018060">
    <property type="entry name" value="HTH_AraC"/>
</dbReference>